<dbReference type="InterPro" id="IPR029063">
    <property type="entry name" value="SAM-dependent_MTases_sf"/>
</dbReference>
<keyword evidence="1" id="KW-0620">Polyamine biosynthesis</keyword>
<dbReference type="Pfam" id="PF13847">
    <property type="entry name" value="Methyltransf_31"/>
    <property type="match status" value="1"/>
</dbReference>
<feature type="domain" description="Methyltransferase type 11" evidence="2">
    <location>
        <begin position="75"/>
        <end position="161"/>
    </location>
</feature>
<dbReference type="EMBL" id="CAXAMN010028450">
    <property type="protein sequence ID" value="CAK9116570.1"/>
    <property type="molecule type" value="Genomic_DNA"/>
</dbReference>
<proteinExistence type="predicted"/>
<evidence type="ECO:0008006" key="6">
    <source>
        <dbReference type="Google" id="ProtNLM"/>
    </source>
</evidence>
<name>A0ABP0SWK3_9DINO</name>
<dbReference type="SUPFAM" id="SSF53335">
    <property type="entry name" value="S-adenosyl-L-methionine-dependent methyltransferases"/>
    <property type="match status" value="2"/>
</dbReference>
<evidence type="ECO:0000313" key="5">
    <source>
        <dbReference type="Proteomes" id="UP001642484"/>
    </source>
</evidence>
<dbReference type="InterPro" id="IPR036287">
    <property type="entry name" value="Rv1873-like_sf"/>
</dbReference>
<dbReference type="Pfam" id="PF08837">
    <property type="entry name" value="DUF1810"/>
    <property type="match status" value="1"/>
</dbReference>
<dbReference type="PANTHER" id="PTHR43317">
    <property type="entry name" value="THERMOSPERMINE SYNTHASE ACAULIS5"/>
    <property type="match status" value="1"/>
</dbReference>
<dbReference type="InterPro" id="IPR014937">
    <property type="entry name" value="DUF1810"/>
</dbReference>
<feature type="domain" description="Methyltransferase" evidence="3">
    <location>
        <begin position="478"/>
        <end position="587"/>
    </location>
</feature>
<evidence type="ECO:0000313" key="4">
    <source>
        <dbReference type="EMBL" id="CAK9116570.1"/>
    </source>
</evidence>
<evidence type="ECO:0000259" key="3">
    <source>
        <dbReference type="Pfam" id="PF13847"/>
    </source>
</evidence>
<dbReference type="SUPFAM" id="SSF140736">
    <property type="entry name" value="Rv1873-like"/>
    <property type="match status" value="1"/>
</dbReference>
<dbReference type="Gene3D" id="3.40.50.150">
    <property type="entry name" value="Vaccinia Virus protein VP39"/>
    <property type="match status" value="2"/>
</dbReference>
<evidence type="ECO:0000259" key="2">
    <source>
        <dbReference type="Pfam" id="PF08241"/>
    </source>
</evidence>
<dbReference type="Proteomes" id="UP001642484">
    <property type="component" value="Unassembled WGS sequence"/>
</dbReference>
<sequence>MGVCGCGWKVAFVTAFPVNLITERSDGWMDFAILEAITSMHLEQVLHREVYEERSHERYARPLFVALGRGGPRVLDVGGGDGHMAEWWSQHGCEVHLLEVDAALAQSAKERLGQDRVAFHDGVSPWPYEDSSFDTCLLLFVLHHIADSVETTLSEAARVAKRVLVLEDQPRSAKSKGLLNLAVQVTAQHFRPFGQDPQVYMRNIRPDAAWRQLFAGAGLQCVQQVEITGTLQHPVPHTLYELHPVPKDIGADFIPLEVCTRTGQCLPPRLAARAFYALGWQPEKAMKAKGNAFADLTATPTPQRRVSGESGLRRFTVPQKSTYARAMREISNGQKESCWMWFMIPTPPYLVDGIERGSARNRRFALRTDEEVREYLRFEADGVSLRQNYLGLMKAILDQLKKGRQVTQLMGVVDEPKLRSSENIGRVRVQEGPDGLELIVDETLASLYSERRGRFVWDALALPILALSVSRPRVLILGLGGGTCARIIQDLSPEAVIVGVELDAEVLRVARENFDLDALEIEVCEMDALQFLREDKRKFDLIIDDVFAGYARSVKKPRWLPQPGFRLARRCLQPGGLLVTNALCREAKYLQQGLQRLFPALLRLRVSDYENEIFLAGPTKCLSSFQERAEVQSLQDITVERPGAVGPLLPRSIKDSRYVRLGRLALSLSLTALLRVWRQKVTIRIRV</sequence>
<keyword evidence="5" id="KW-1185">Reference proteome</keyword>
<dbReference type="Pfam" id="PF08241">
    <property type="entry name" value="Methyltransf_11"/>
    <property type="match status" value="1"/>
</dbReference>
<comment type="caution">
    <text evidence="4">The sequence shown here is derived from an EMBL/GenBank/DDBJ whole genome shotgun (WGS) entry which is preliminary data.</text>
</comment>
<dbReference type="InterPro" id="IPR025714">
    <property type="entry name" value="Methyltranfer_dom"/>
</dbReference>
<dbReference type="CDD" id="cd02440">
    <property type="entry name" value="AdoMet_MTases"/>
    <property type="match status" value="2"/>
</dbReference>
<dbReference type="InterPro" id="IPR013216">
    <property type="entry name" value="Methyltransf_11"/>
</dbReference>
<dbReference type="PANTHER" id="PTHR43317:SF1">
    <property type="entry name" value="THERMOSPERMINE SYNTHASE ACAULIS5"/>
    <property type="match status" value="1"/>
</dbReference>
<organism evidence="4 5">
    <name type="scientific">Durusdinium trenchii</name>
    <dbReference type="NCBI Taxonomy" id="1381693"/>
    <lineage>
        <taxon>Eukaryota</taxon>
        <taxon>Sar</taxon>
        <taxon>Alveolata</taxon>
        <taxon>Dinophyceae</taxon>
        <taxon>Suessiales</taxon>
        <taxon>Symbiodiniaceae</taxon>
        <taxon>Durusdinium</taxon>
    </lineage>
</organism>
<protein>
    <recommendedName>
        <fullName evidence="6">Methyltransferase domain-containing protein</fullName>
    </recommendedName>
</protein>
<reference evidence="4 5" key="1">
    <citation type="submission" date="2024-02" db="EMBL/GenBank/DDBJ databases">
        <authorList>
            <person name="Chen Y."/>
            <person name="Shah S."/>
            <person name="Dougan E. K."/>
            <person name="Thang M."/>
            <person name="Chan C."/>
        </authorList>
    </citation>
    <scope>NUCLEOTIDE SEQUENCE [LARGE SCALE GENOMIC DNA]</scope>
</reference>
<dbReference type="Gene3D" id="1.25.40.380">
    <property type="entry name" value="Protein of unknown function DUF1810"/>
    <property type="match status" value="1"/>
</dbReference>
<gene>
    <name evidence="4" type="ORF">CCMP2556_LOCUS54107</name>
</gene>
<evidence type="ECO:0000256" key="1">
    <source>
        <dbReference type="ARBA" id="ARBA00023115"/>
    </source>
</evidence>
<accession>A0ABP0SWK3</accession>